<evidence type="ECO:0000256" key="10">
    <source>
        <dbReference type="ARBA" id="ARBA00049244"/>
    </source>
</evidence>
<dbReference type="Pfam" id="PF14791">
    <property type="entry name" value="DNA_pol_B_thumb"/>
    <property type="match status" value="1"/>
</dbReference>
<dbReference type="EMBL" id="SGPM01000600">
    <property type="protein sequence ID" value="THH18302.1"/>
    <property type="molecule type" value="Genomic_DNA"/>
</dbReference>
<evidence type="ECO:0000313" key="15">
    <source>
        <dbReference type="Proteomes" id="UP000308730"/>
    </source>
</evidence>
<feature type="region of interest" description="Disordered" evidence="12">
    <location>
        <begin position="1"/>
        <end position="30"/>
    </location>
</feature>
<dbReference type="InterPro" id="IPR028207">
    <property type="entry name" value="DNA_pol_B_palm_palm"/>
</dbReference>
<evidence type="ECO:0000313" key="14">
    <source>
        <dbReference type="EMBL" id="THH18302.1"/>
    </source>
</evidence>
<name>A0A4S4M085_9APHY</name>
<feature type="compositionally biased region" description="Low complexity" evidence="12">
    <location>
        <begin position="9"/>
        <end position="21"/>
    </location>
</feature>
<dbReference type="Gene3D" id="1.10.150.20">
    <property type="entry name" value="5' to 3' exonuclease, C-terminal subdomain"/>
    <property type="match status" value="1"/>
</dbReference>
<dbReference type="GO" id="GO:0016829">
    <property type="term" value="F:lyase activity"/>
    <property type="evidence" value="ECO:0007669"/>
    <property type="project" value="UniProtKB-KW"/>
</dbReference>
<dbReference type="Gene3D" id="1.10.150.110">
    <property type="entry name" value="DNA polymerase beta, N-terminal domain-like"/>
    <property type="match status" value="1"/>
</dbReference>
<keyword evidence="3 11" id="KW-0808">Transferase</keyword>
<dbReference type="InterPro" id="IPR002008">
    <property type="entry name" value="DNA_pol_X_beta-like"/>
</dbReference>
<feature type="compositionally biased region" description="Low complexity" evidence="12">
    <location>
        <begin position="188"/>
        <end position="198"/>
    </location>
</feature>
<dbReference type="FunFam" id="1.10.150.110:FF:000005">
    <property type="entry name" value="DNA polymerase POL4"/>
    <property type="match status" value="1"/>
</dbReference>
<feature type="region of interest" description="Disordered" evidence="12">
    <location>
        <begin position="373"/>
        <end position="414"/>
    </location>
</feature>
<keyword evidence="11" id="KW-0539">Nucleus</keyword>
<dbReference type="InterPro" id="IPR043519">
    <property type="entry name" value="NT_sf"/>
</dbReference>
<accession>A0A4S4M085</accession>
<keyword evidence="8 11" id="KW-0234">DNA repair</keyword>
<dbReference type="Pfam" id="PF14716">
    <property type="entry name" value="HHH_8"/>
    <property type="match status" value="1"/>
</dbReference>
<dbReference type="SUPFAM" id="SSF52113">
    <property type="entry name" value="BRCT domain"/>
    <property type="match status" value="1"/>
</dbReference>
<keyword evidence="6 11" id="KW-0227">DNA damage</keyword>
<dbReference type="Pfam" id="PF14792">
    <property type="entry name" value="DNA_pol_B_palm"/>
    <property type="match status" value="1"/>
</dbReference>
<dbReference type="InterPro" id="IPR022312">
    <property type="entry name" value="DNA_pol_X"/>
</dbReference>
<comment type="cofactor">
    <cofactor evidence="1">
        <name>Mn(2+)</name>
        <dbReference type="ChEBI" id="CHEBI:29035"/>
    </cofactor>
</comment>
<dbReference type="OrthoDB" id="205514at2759"/>
<gene>
    <name evidence="14" type="ORF">EUX98_g8985</name>
</gene>
<evidence type="ECO:0000256" key="8">
    <source>
        <dbReference type="ARBA" id="ARBA00023204"/>
    </source>
</evidence>
<comment type="similarity">
    <text evidence="11">Belongs to the DNA polymerase type-X family.</text>
</comment>
<keyword evidence="7 11" id="KW-0239">DNA-directed DNA polymerase</keyword>
<dbReference type="EC" id="2.7.7.7" evidence="11"/>
<keyword evidence="5" id="KW-0235">DNA replication</keyword>
<dbReference type="PROSITE" id="PS50172">
    <property type="entry name" value="BRCT"/>
    <property type="match status" value="1"/>
</dbReference>
<dbReference type="AlphaFoldDB" id="A0A4S4M085"/>
<dbReference type="InterPro" id="IPR010996">
    <property type="entry name" value="HHH_MUS81"/>
</dbReference>
<dbReference type="SUPFAM" id="SSF47802">
    <property type="entry name" value="DNA polymerase beta, N-terminal domain-like"/>
    <property type="match status" value="1"/>
</dbReference>
<dbReference type="GO" id="GO:0005634">
    <property type="term" value="C:nucleus"/>
    <property type="evidence" value="ECO:0007669"/>
    <property type="project" value="UniProtKB-SubCell"/>
</dbReference>
<dbReference type="InterPro" id="IPR027421">
    <property type="entry name" value="DNA_pol_lamdba_lyase_dom_sf"/>
</dbReference>
<dbReference type="GO" id="GO:0046872">
    <property type="term" value="F:metal ion binding"/>
    <property type="evidence" value="ECO:0007669"/>
    <property type="project" value="UniProtKB-UniRule"/>
</dbReference>
<dbReference type="InterPro" id="IPR001357">
    <property type="entry name" value="BRCT_dom"/>
</dbReference>
<dbReference type="InterPro" id="IPR018944">
    <property type="entry name" value="DNA_pol_lambd_fingers_domain"/>
</dbReference>
<comment type="caution">
    <text evidence="14">The sequence shown here is derived from an EMBL/GenBank/DDBJ whole genome shotgun (WGS) entry which is preliminary data.</text>
</comment>
<keyword evidence="15" id="KW-1185">Reference proteome</keyword>
<dbReference type="PRINTS" id="PR00870">
    <property type="entry name" value="DNAPOLXBETA"/>
</dbReference>
<organism evidence="14 15">
    <name type="scientific">Antrodiella citrinella</name>
    <dbReference type="NCBI Taxonomy" id="2447956"/>
    <lineage>
        <taxon>Eukaryota</taxon>
        <taxon>Fungi</taxon>
        <taxon>Dikarya</taxon>
        <taxon>Basidiomycota</taxon>
        <taxon>Agaricomycotina</taxon>
        <taxon>Agaricomycetes</taxon>
        <taxon>Polyporales</taxon>
        <taxon>Steccherinaceae</taxon>
        <taxon>Antrodiella</taxon>
    </lineage>
</organism>
<dbReference type="CDD" id="cd00141">
    <property type="entry name" value="NT_POLXc"/>
    <property type="match status" value="1"/>
</dbReference>
<feature type="domain" description="BRCT" evidence="13">
    <location>
        <begin position="32"/>
        <end position="125"/>
    </location>
</feature>
<dbReference type="FunFam" id="3.30.210.10:FF:000005">
    <property type="entry name" value="DNA polymerase IV"/>
    <property type="match status" value="1"/>
</dbReference>
<feature type="compositionally biased region" description="Acidic residues" evidence="12">
    <location>
        <begin position="381"/>
        <end position="390"/>
    </location>
</feature>
<dbReference type="Gene3D" id="3.40.50.10190">
    <property type="entry name" value="BRCT domain"/>
    <property type="match status" value="1"/>
</dbReference>
<evidence type="ECO:0000256" key="2">
    <source>
        <dbReference type="ARBA" id="ARBA00022634"/>
    </source>
</evidence>
<evidence type="ECO:0000256" key="11">
    <source>
        <dbReference type="RuleBase" id="RU366014"/>
    </source>
</evidence>
<evidence type="ECO:0000256" key="3">
    <source>
        <dbReference type="ARBA" id="ARBA00022679"/>
    </source>
</evidence>
<dbReference type="PANTHER" id="PTHR11276:SF28">
    <property type="entry name" value="DNA POLYMERASE LAMBDA"/>
    <property type="match status" value="1"/>
</dbReference>
<dbReference type="Gene3D" id="3.30.460.10">
    <property type="entry name" value="Beta Polymerase, domain 2"/>
    <property type="match status" value="1"/>
</dbReference>
<dbReference type="InterPro" id="IPR002054">
    <property type="entry name" value="DNA-dir_DNA_pol_X"/>
</dbReference>
<dbReference type="GO" id="GO:0003887">
    <property type="term" value="F:DNA-directed DNA polymerase activity"/>
    <property type="evidence" value="ECO:0007669"/>
    <property type="project" value="UniProtKB-UniRule"/>
</dbReference>
<comment type="catalytic activity">
    <reaction evidence="10 11">
        <text>DNA(n) + a 2'-deoxyribonucleoside 5'-triphosphate = DNA(n+1) + diphosphate</text>
        <dbReference type="Rhea" id="RHEA:22508"/>
        <dbReference type="Rhea" id="RHEA-COMP:17339"/>
        <dbReference type="Rhea" id="RHEA-COMP:17340"/>
        <dbReference type="ChEBI" id="CHEBI:33019"/>
        <dbReference type="ChEBI" id="CHEBI:61560"/>
        <dbReference type="ChEBI" id="CHEBI:173112"/>
        <dbReference type="EC" id="2.7.7.7"/>
    </reaction>
</comment>
<dbReference type="GO" id="GO:0006303">
    <property type="term" value="P:double-strand break repair via nonhomologous end joining"/>
    <property type="evidence" value="ECO:0007669"/>
    <property type="project" value="TreeGrafter"/>
</dbReference>
<feature type="region of interest" description="Disordered" evidence="12">
    <location>
        <begin position="150"/>
        <end position="217"/>
    </location>
</feature>
<evidence type="ECO:0000256" key="7">
    <source>
        <dbReference type="ARBA" id="ARBA00022932"/>
    </source>
</evidence>
<dbReference type="SUPFAM" id="SSF81301">
    <property type="entry name" value="Nucleotidyltransferase"/>
    <property type="match status" value="1"/>
</dbReference>
<dbReference type="Gene3D" id="3.30.210.10">
    <property type="entry name" value="DNA polymerase, thumb domain"/>
    <property type="match status" value="1"/>
</dbReference>
<evidence type="ECO:0000256" key="5">
    <source>
        <dbReference type="ARBA" id="ARBA00022705"/>
    </source>
</evidence>
<dbReference type="GO" id="GO:0003677">
    <property type="term" value="F:DNA binding"/>
    <property type="evidence" value="ECO:0007669"/>
    <property type="project" value="UniProtKB-UniRule"/>
</dbReference>
<dbReference type="InterPro" id="IPR029398">
    <property type="entry name" value="PolB_thumb"/>
</dbReference>
<evidence type="ECO:0000256" key="4">
    <source>
        <dbReference type="ARBA" id="ARBA00022695"/>
    </source>
</evidence>
<dbReference type="SMART" id="SM00483">
    <property type="entry name" value="POLXc"/>
    <property type="match status" value="1"/>
</dbReference>
<feature type="compositionally biased region" description="Pro residues" evidence="12">
    <location>
        <begin position="157"/>
        <end position="172"/>
    </location>
</feature>
<evidence type="ECO:0000256" key="9">
    <source>
        <dbReference type="ARBA" id="ARBA00023239"/>
    </source>
</evidence>
<evidence type="ECO:0000256" key="6">
    <source>
        <dbReference type="ARBA" id="ARBA00022763"/>
    </source>
</evidence>
<protein>
    <recommendedName>
        <fullName evidence="11">DNA polymerase</fullName>
        <ecNumber evidence="11">2.7.7.7</ecNumber>
    </recommendedName>
</protein>
<feature type="compositionally biased region" description="Basic and acidic residues" evidence="12">
    <location>
        <begin position="391"/>
        <end position="411"/>
    </location>
</feature>
<comment type="function">
    <text evidence="11">DNA polymerase that functions in several pathways of DNA repair. Involved in base excision repair (BER) responsible for repair of lesions that give rise to abasic (AP) sites in DNA. Also contributes to DNA double-strand break repair by non-homologous end joining and homologous recombination. Has both template-dependent and template-independent (terminal transferase) DNA polymerase activities. Has also a 5'-deoxyribose-5-phosphate lyase (dRP lyase) activity.</text>
</comment>
<evidence type="ECO:0000259" key="13">
    <source>
        <dbReference type="PROSITE" id="PS50172"/>
    </source>
</evidence>
<comment type="subcellular location">
    <subcellularLocation>
        <location evidence="11">Nucleus</location>
    </subcellularLocation>
</comment>
<dbReference type="PANTHER" id="PTHR11276">
    <property type="entry name" value="DNA POLYMERASE TYPE-X FAMILY MEMBER"/>
    <property type="match status" value="1"/>
</dbReference>
<sequence>MPFKRPGPAHASSSGFSSASADDTTPRSSKRTKLSILPSVKVYIVQAKLESPAIAELFQLAERNCEKLCSDVEEADVIVTAIGMRKRLERHVAWDIAKNKAVVTPDWLRDSVKEGKGLPCESYIAIEDLHQTTVDNCPDCNLSPCGCDDSDEVAEDVPPPPALGKYRSPPPSEAGSLAEPSHHETHKQTSTSKPTSKTAAVVSGPSVTKTRIPSNLLAPEHTIPTDVSKLSYKSRYACQRASPLVCPNQNLALQLDIIRRSRALEGEERSALSYARAISTLKAYPHVITSRSQAAKLPHIGTKIIGLVEEFLDTGRIAEARRISASTRFQALSTFSSVYGIGPNTARKLVALGLQTLDDLEVYYSADPDEVLQEGQGNAEVTEEGGDGPEDLEKPHEKWWPGKGEAKDTVPKGKTLGGGAMIGDQGSELGESWIRVALGLREDLAIKIPKAEVEEMGRVVMRELDVLEPGCTSTIVGGFVSSPLSMSRIDMVFSYRRGKPESNDVDIVFTHPDATKVKGLCKKLVRQLHEQGMVTHVMRESFSFHGHNPLRTTHWDSLEKALTVFILPPSSPFYKENKGHGVRRRLDLIFAHPEVYWSAVIGWSGSIMFQRDLRQWAKDKCGMKFDSSGITRRYDSKQFYPKTEKEVFDLLALEWVDPTLHDTSQKRKPCQIHW</sequence>
<dbReference type="SUPFAM" id="SSF81585">
    <property type="entry name" value="PsbU/PolX domain-like"/>
    <property type="match status" value="1"/>
</dbReference>
<dbReference type="InterPro" id="IPR036420">
    <property type="entry name" value="BRCT_dom_sf"/>
</dbReference>
<keyword evidence="4 11" id="KW-0548">Nucleotidyltransferase</keyword>
<evidence type="ECO:0000256" key="12">
    <source>
        <dbReference type="SAM" id="MobiDB-lite"/>
    </source>
</evidence>
<dbReference type="Pfam" id="PF10391">
    <property type="entry name" value="DNA_pol_lambd_f"/>
    <property type="match status" value="1"/>
</dbReference>
<proteinExistence type="inferred from homology"/>
<keyword evidence="9" id="KW-0456">Lyase</keyword>
<keyword evidence="2" id="KW-0237">DNA synthesis</keyword>
<evidence type="ECO:0000256" key="1">
    <source>
        <dbReference type="ARBA" id="ARBA00001936"/>
    </source>
</evidence>
<dbReference type="Proteomes" id="UP000308730">
    <property type="component" value="Unassembled WGS sequence"/>
</dbReference>
<reference evidence="14 15" key="1">
    <citation type="submission" date="2019-02" db="EMBL/GenBank/DDBJ databases">
        <title>Genome sequencing of the rare red list fungi Antrodiella citrinella (Flaviporus citrinellus).</title>
        <authorList>
            <person name="Buettner E."/>
            <person name="Kellner H."/>
        </authorList>
    </citation>
    <scope>NUCLEOTIDE SEQUENCE [LARGE SCALE GENOMIC DNA]</scope>
    <source>
        <strain evidence="14 15">DSM 108506</strain>
    </source>
</reference>
<dbReference type="InterPro" id="IPR037160">
    <property type="entry name" value="DNA_Pol_thumb_sf"/>
</dbReference>